<comment type="caution">
    <text evidence="1">The sequence shown here is derived from an EMBL/GenBank/DDBJ whole genome shotgun (WGS) entry which is preliminary data.</text>
</comment>
<reference evidence="1 2" key="1">
    <citation type="submission" date="2015-01" db="EMBL/GenBank/DDBJ databases">
        <title>Comparative genomics of the lactic acid bacteria isolated from the honey bee gut.</title>
        <authorList>
            <person name="Ellegaard K.M."/>
            <person name="Tamarit D."/>
            <person name="Javelind E."/>
            <person name="Olofsson T."/>
            <person name="Andersson S.G."/>
            <person name="Vasquez A."/>
        </authorList>
    </citation>
    <scope>NUCLEOTIDE SEQUENCE [LARGE SCALE GENOMIC DNA]</scope>
    <source>
        <strain evidence="1 2">Hma8</strain>
        <plasmid evidence="1">pHma8p1</plasmid>
    </source>
</reference>
<dbReference type="OrthoDB" id="9872953at2"/>
<dbReference type="PATRIC" id="fig|1218507.3.peg.5"/>
<dbReference type="Proteomes" id="UP000033531">
    <property type="component" value="Unassembled WGS sequence"/>
</dbReference>
<accession>A0A0F4L7T7</accession>
<protein>
    <submittedName>
        <fullName evidence="1">Uncharacterized protein</fullName>
    </submittedName>
</protein>
<dbReference type="AlphaFoldDB" id="A0A0F4L7T7"/>
<proteinExistence type="predicted"/>
<gene>
    <name evidence="1" type="ORF">JF74_18610</name>
</gene>
<dbReference type="HOGENOM" id="CLU_296261_0_0_9"/>
<sequence>MICDLGFVSLQQLNMLYSVIRRYPAQLSRSILAKWCQFSGLLLKHRMPKTNSLSAITIPVYIPTKGCRSFLKTQGISLSSDSNVSVNSHNLQSIEVVVQAIYAATFKCSLYATPNNYFLFDDISALLIDPDSSIKVINPEINYQTRYQKLLKQQISENYIQNDRAHSLIQKREPEIQTRNKMNSTLTFREQEWLTKYYEILSNIDVTDTNTLISLSMKILLDSLIDGGINNTLLSKLKNNINLSHEEANDLLKNNFDRNTINANIAIKDKTEKSKKQISNTYKLKYENNGQKFLDFILSSNEPKQNCISKAENNRKMYDNNGKETQINQNETKLNYVEVCKCHTNNHTLQNKSQISSNENISKLSKNKKTRYKLITSISSYNLLYSAGQSCSVQQNSYRYPLAKIDNIGRNLNLISNPQININKFDFSSFKNQYNYHQYTFVADQVISFTRHDRRQEIFIELDNRTEGNDTQIQKILNYISYALDHPQRDVLLVMAITDGSLYSKRMPKYTNIGRKLGSLSSKFLMSFLKDTKEKKFFLYQMYKQANNLKIALTGVSEAHIDISQFILGSNYSLDYLNSINQYICQLSENTEWNVSFKPSNEFKTILQNQELLNSSLNDLKIEYKKNSQGNGIWRYINTSSFSPFLGRLKIKHKLERKEFYQPIIAGDEHSLDTIIKTYEQIYSTKKDSNVCPPMILYPTRERPVTAITLNQYRKLYKWTSTWNPTIPVLVQPRTSINNNVQLHRELRWLTLQFDLDIYNYFKIGAVNKAALKQYPDYGHNFVKPLKWSIGSKPRSYANLHKLAIRLNKKEFIDQLRLSEVPLGLFKLLLSRWPKGQYSLPLISHLDYWDNTQCINNRPILSENIFNHVYGLNAITPNARTKLTLPKLEI</sequence>
<organism evidence="1 2">
    <name type="scientific">Lactobacillus melliventris</name>
    <dbReference type="NCBI Taxonomy" id="1218507"/>
    <lineage>
        <taxon>Bacteria</taxon>
        <taxon>Bacillati</taxon>
        <taxon>Bacillota</taxon>
        <taxon>Bacilli</taxon>
        <taxon>Lactobacillales</taxon>
        <taxon>Lactobacillaceae</taxon>
        <taxon>Lactobacillus</taxon>
    </lineage>
</organism>
<evidence type="ECO:0000313" key="2">
    <source>
        <dbReference type="Proteomes" id="UP000033531"/>
    </source>
</evidence>
<keyword evidence="1" id="KW-0614">Plasmid</keyword>
<geneLocation type="plasmid" evidence="1">
    <name>pHma8p1</name>
</geneLocation>
<dbReference type="EMBL" id="JXLI01000019">
    <property type="protein sequence ID" value="KJY54690.1"/>
    <property type="molecule type" value="Genomic_DNA"/>
</dbReference>
<evidence type="ECO:0000313" key="1">
    <source>
        <dbReference type="EMBL" id="KJY54690.1"/>
    </source>
</evidence>
<name>A0A0F4L7T7_9LACO</name>